<evidence type="ECO:0000259" key="5">
    <source>
        <dbReference type="SMART" id="SM00642"/>
    </source>
</evidence>
<dbReference type="AlphaFoldDB" id="A0A6J6MXJ2"/>
<dbReference type="SUPFAM" id="SSF49452">
    <property type="entry name" value="Starch-binding domain-like"/>
    <property type="match status" value="1"/>
</dbReference>
<dbReference type="InterPro" id="IPR005323">
    <property type="entry name" value="CBM41_pullulanase"/>
</dbReference>
<name>A0A6J6MXJ2_9ZZZZ</name>
<dbReference type="PANTHER" id="PTHR10357">
    <property type="entry name" value="ALPHA-AMYLASE FAMILY MEMBER"/>
    <property type="match status" value="1"/>
</dbReference>
<feature type="domain" description="Glycosyl hydrolase family 13 catalytic" evidence="5">
    <location>
        <begin position="372"/>
        <end position="805"/>
    </location>
</feature>
<evidence type="ECO:0000256" key="3">
    <source>
        <dbReference type="ARBA" id="ARBA00022801"/>
    </source>
</evidence>
<dbReference type="InterPro" id="IPR006046">
    <property type="entry name" value="Alpha_amylase"/>
</dbReference>
<reference evidence="6" key="1">
    <citation type="submission" date="2020-05" db="EMBL/GenBank/DDBJ databases">
        <authorList>
            <person name="Chiriac C."/>
            <person name="Salcher M."/>
            <person name="Ghai R."/>
            <person name="Kavagutti S V."/>
        </authorList>
    </citation>
    <scope>NUCLEOTIDE SEQUENCE</scope>
</reference>
<keyword evidence="2" id="KW-0732">Signal</keyword>
<dbReference type="Pfam" id="PF00128">
    <property type="entry name" value="Alpha-amylase"/>
    <property type="match status" value="1"/>
</dbReference>
<keyword evidence="3" id="KW-0378">Hydrolase</keyword>
<dbReference type="PRINTS" id="PR00110">
    <property type="entry name" value="ALPHAAMYLASE"/>
</dbReference>
<dbReference type="PANTHER" id="PTHR10357:SF209">
    <property type="entry name" value="PERIPLASMIC ALPHA-AMYLASE"/>
    <property type="match status" value="1"/>
</dbReference>
<proteinExistence type="inferred from homology"/>
<gene>
    <name evidence="6" type="ORF">UFOPK2373_00024</name>
</gene>
<sequence>MQKNTKRRLISISALFLALVIPFTGLTQVGNAQADTPSYDLVVHVPGALPKSAKVTIALASAPSTVVATSRAAATDRHGWFGVLTVPANAGGIVVKATGVTNSQTAIDPVLHPEIWLDSTGTPYLTRLAATKNIKFNLKAVGDARKNRRVQVTAGSQVYSADFDKSMNAVVTVPADLTEVTVKTQLKVGTRTIDTSLSITTDVSKNSVLFLSDDYEKVRYGTAHSQDKVIIHYRRADKNYTGWTLQAQFDAHFGGAVKPSTWAKSQLPDSAKPDAWGVTFTVPITQETTLLPFVIHKGNTADPIDKDQTIDVLLTGGEVWIESGRVDAEGKILVTNPVPGAVAPSVLPTLEQAAALIGQTERSSFANDSIYFVMFDRYKNGDTNNDTGGLVGEANQTGYLPTDWAYSHGGDLKGLADGCENNDGSGDGIPRIKRMGFTAVWISPPFVQNFVQNGSSAYHGYFVTDFTKIDPHWGTNEDFKAVSDCAHKLGMKVILDIVVNHTGDINQYNVPKKYDGTTNQTAYIPADQLTVRAPAFLNDINNYHNMGPILNWSAKGEYQNGDFGGLDDVKTENQAVVDGFADIYSMWVNDYGVDGFRIDTAKHVDDQFFTRWWAQMVENTQTTMTARNQKLFAFGEYYDGSISALSGYIHKQGLPSVLDFAFQPAAIGFAKGGDAASLANVFKSDNMYTTKTKSAYDLINFLGNHDMGRAGYMLNGGLNKTEVRKAALLAHDVMFLTRGIPSIFYGDELGLIGGGDKAARQDMFSTMVRAWKEEPRIWGDPIGVRNSYNVVTPLSTRLTQLNKLRKDHPALASGAQLLRLQSGNVMVNSRIDATNRREYVVAFNSGTKAKTVSVQTSTPSSSFTFLLGTGKATSASDGKVTITVPPSGTVVLRAVKNLPAVNSSPKVYLTTSLFTTGQSITLTSAVRGIDPGSVTWAAKVGNGDWETIGTDDSADYGMTWDYNLGRQTPIVQGDELDIVAIYKNSSGGLSLSKSQHIVIK</sequence>
<evidence type="ECO:0000313" key="6">
    <source>
        <dbReference type="EMBL" id="CAB4677728.1"/>
    </source>
</evidence>
<dbReference type="EMBL" id="CAEZXL010000002">
    <property type="protein sequence ID" value="CAB4677728.1"/>
    <property type="molecule type" value="Genomic_DNA"/>
</dbReference>
<dbReference type="Gene3D" id="2.60.40.1110">
    <property type="match status" value="1"/>
</dbReference>
<dbReference type="Gene3D" id="3.20.20.80">
    <property type="entry name" value="Glycosidases"/>
    <property type="match status" value="1"/>
</dbReference>
<dbReference type="SUPFAM" id="SSF51445">
    <property type="entry name" value="(Trans)glycosidases"/>
    <property type="match status" value="1"/>
</dbReference>
<dbReference type="GO" id="GO:0004556">
    <property type="term" value="F:alpha-amylase activity"/>
    <property type="evidence" value="ECO:0007669"/>
    <property type="project" value="InterPro"/>
</dbReference>
<dbReference type="SMART" id="SM00642">
    <property type="entry name" value="Aamy"/>
    <property type="match status" value="1"/>
</dbReference>
<protein>
    <submittedName>
        <fullName evidence="6">Unannotated protein</fullName>
    </submittedName>
</protein>
<dbReference type="Gene3D" id="2.60.40.1180">
    <property type="entry name" value="Golgi alpha-mannosidase II"/>
    <property type="match status" value="1"/>
</dbReference>
<dbReference type="Pfam" id="PF03714">
    <property type="entry name" value="PUD"/>
    <property type="match status" value="1"/>
</dbReference>
<evidence type="ECO:0000256" key="1">
    <source>
        <dbReference type="ARBA" id="ARBA00008061"/>
    </source>
</evidence>
<dbReference type="InterPro" id="IPR013784">
    <property type="entry name" value="Carb-bd-like_fold"/>
</dbReference>
<dbReference type="InterPro" id="IPR013780">
    <property type="entry name" value="Glyco_hydro_b"/>
</dbReference>
<dbReference type="GO" id="GO:0005975">
    <property type="term" value="P:carbohydrate metabolic process"/>
    <property type="evidence" value="ECO:0007669"/>
    <property type="project" value="InterPro"/>
</dbReference>
<evidence type="ECO:0000256" key="4">
    <source>
        <dbReference type="ARBA" id="ARBA00023295"/>
    </source>
</evidence>
<dbReference type="CDD" id="cd10315">
    <property type="entry name" value="CBM41_pullulanase"/>
    <property type="match status" value="1"/>
</dbReference>
<accession>A0A6J6MXJ2</accession>
<organism evidence="6">
    <name type="scientific">freshwater metagenome</name>
    <dbReference type="NCBI Taxonomy" id="449393"/>
    <lineage>
        <taxon>unclassified sequences</taxon>
        <taxon>metagenomes</taxon>
        <taxon>ecological metagenomes</taxon>
    </lineage>
</organism>
<keyword evidence="4" id="KW-0326">Glycosidase</keyword>
<comment type="similarity">
    <text evidence="1">Belongs to the glycosyl hydrolase 13 family.</text>
</comment>
<dbReference type="InterPro" id="IPR006047">
    <property type="entry name" value="GH13_cat_dom"/>
</dbReference>
<evidence type="ECO:0000256" key="2">
    <source>
        <dbReference type="ARBA" id="ARBA00022729"/>
    </source>
</evidence>
<dbReference type="GO" id="GO:0030246">
    <property type="term" value="F:carbohydrate binding"/>
    <property type="evidence" value="ECO:0007669"/>
    <property type="project" value="InterPro"/>
</dbReference>
<dbReference type="InterPro" id="IPR017853">
    <property type="entry name" value="GH"/>
</dbReference>
<dbReference type="GO" id="GO:0043169">
    <property type="term" value="F:cation binding"/>
    <property type="evidence" value="ECO:0007669"/>
    <property type="project" value="InterPro"/>
</dbReference>